<dbReference type="PANTHER" id="PTHR13906:SF16">
    <property type="entry name" value="LYSOPHOSPHOLIPID ACYLTRANSFERASE 7"/>
    <property type="match status" value="1"/>
</dbReference>
<gene>
    <name evidence="12" type="ORF">EGW08_020606</name>
</gene>
<dbReference type="GO" id="GO:0071617">
    <property type="term" value="F:lysophospholipid acyltransferase activity"/>
    <property type="evidence" value="ECO:0007669"/>
    <property type="project" value="TreeGrafter"/>
</dbReference>
<dbReference type="Pfam" id="PF03062">
    <property type="entry name" value="MBOAT"/>
    <property type="match status" value="1"/>
</dbReference>
<evidence type="ECO:0000256" key="9">
    <source>
        <dbReference type="ARBA" id="ARBA00025707"/>
    </source>
</evidence>
<comment type="subcellular location">
    <subcellularLocation>
        <location evidence="1">Membrane</location>
        <topology evidence="1">Multi-pass membrane protein</topology>
    </subcellularLocation>
</comment>
<dbReference type="InterPro" id="IPR049941">
    <property type="entry name" value="LPLAT_7/PORCN-like"/>
</dbReference>
<feature type="transmembrane region" description="Helical" evidence="11">
    <location>
        <begin position="365"/>
        <end position="383"/>
    </location>
</feature>
<keyword evidence="4" id="KW-0808">Transferase</keyword>
<organism evidence="12 13">
    <name type="scientific">Elysia chlorotica</name>
    <name type="common">Eastern emerald elysia</name>
    <name type="synonym">Sea slug</name>
    <dbReference type="NCBI Taxonomy" id="188477"/>
    <lineage>
        <taxon>Eukaryota</taxon>
        <taxon>Metazoa</taxon>
        <taxon>Spiralia</taxon>
        <taxon>Lophotrochozoa</taxon>
        <taxon>Mollusca</taxon>
        <taxon>Gastropoda</taxon>
        <taxon>Heterobranchia</taxon>
        <taxon>Euthyneura</taxon>
        <taxon>Panpulmonata</taxon>
        <taxon>Sacoglossa</taxon>
        <taxon>Placobranchoidea</taxon>
        <taxon>Plakobranchidae</taxon>
        <taxon>Elysia</taxon>
    </lineage>
</organism>
<evidence type="ECO:0000256" key="3">
    <source>
        <dbReference type="ARBA" id="ARBA00010323"/>
    </source>
</evidence>
<evidence type="ECO:0000256" key="7">
    <source>
        <dbReference type="ARBA" id="ARBA00023136"/>
    </source>
</evidence>
<evidence type="ECO:0000256" key="10">
    <source>
        <dbReference type="ARBA" id="ARBA00093678"/>
    </source>
</evidence>
<dbReference type="GO" id="GO:0016020">
    <property type="term" value="C:membrane"/>
    <property type="evidence" value="ECO:0007669"/>
    <property type="project" value="UniProtKB-SubCell"/>
</dbReference>
<keyword evidence="5 11" id="KW-0812">Transmembrane</keyword>
<reference evidence="12 13" key="1">
    <citation type="submission" date="2019-01" db="EMBL/GenBank/DDBJ databases">
        <title>A draft genome assembly of the solar-powered sea slug Elysia chlorotica.</title>
        <authorList>
            <person name="Cai H."/>
            <person name="Li Q."/>
            <person name="Fang X."/>
            <person name="Li J."/>
            <person name="Curtis N.E."/>
            <person name="Altenburger A."/>
            <person name="Shibata T."/>
            <person name="Feng M."/>
            <person name="Maeda T."/>
            <person name="Schwartz J.A."/>
            <person name="Shigenobu S."/>
            <person name="Lundholm N."/>
            <person name="Nishiyama T."/>
            <person name="Yang H."/>
            <person name="Hasebe M."/>
            <person name="Li S."/>
            <person name="Pierce S.K."/>
            <person name="Wang J."/>
        </authorList>
    </citation>
    <scope>NUCLEOTIDE SEQUENCE [LARGE SCALE GENOMIC DNA]</scope>
    <source>
        <strain evidence="12">EC2010</strain>
        <tissue evidence="12">Whole organism of an adult</tissue>
    </source>
</reference>
<evidence type="ECO:0000256" key="2">
    <source>
        <dbReference type="ARBA" id="ARBA00005074"/>
    </source>
</evidence>
<dbReference type="Proteomes" id="UP000271974">
    <property type="component" value="Unassembled WGS sequence"/>
</dbReference>
<protein>
    <recommendedName>
        <fullName evidence="10">Lysophospholipid acyltransferase 7</fullName>
    </recommendedName>
</protein>
<keyword evidence="13" id="KW-1185">Reference proteome</keyword>
<evidence type="ECO:0000313" key="13">
    <source>
        <dbReference type="Proteomes" id="UP000271974"/>
    </source>
</evidence>
<comment type="similarity">
    <text evidence="3">Belongs to the membrane-bound acyltransferase family.</text>
</comment>
<comment type="pathway">
    <text evidence="2">Lipid metabolism; phospholipid metabolism.</text>
</comment>
<evidence type="ECO:0000313" key="12">
    <source>
        <dbReference type="EMBL" id="RUS71636.1"/>
    </source>
</evidence>
<evidence type="ECO:0000256" key="1">
    <source>
        <dbReference type="ARBA" id="ARBA00004141"/>
    </source>
</evidence>
<dbReference type="InterPro" id="IPR004299">
    <property type="entry name" value="MBOAT_fam"/>
</dbReference>
<dbReference type="OrthoDB" id="7663182at2759"/>
<name>A0A433SQW4_ELYCH</name>
<evidence type="ECO:0000256" key="11">
    <source>
        <dbReference type="SAM" id="Phobius"/>
    </source>
</evidence>
<dbReference type="EMBL" id="RQTK01001184">
    <property type="protein sequence ID" value="RUS71636.1"/>
    <property type="molecule type" value="Genomic_DNA"/>
</dbReference>
<accession>A0A433SQW4</accession>
<dbReference type="STRING" id="188477.A0A433SQW4"/>
<keyword evidence="8" id="KW-0012">Acyltransferase</keyword>
<dbReference type="GO" id="GO:0030258">
    <property type="term" value="P:lipid modification"/>
    <property type="evidence" value="ECO:0007669"/>
    <property type="project" value="TreeGrafter"/>
</dbReference>
<proteinExistence type="inferred from homology"/>
<evidence type="ECO:0000256" key="6">
    <source>
        <dbReference type="ARBA" id="ARBA00022989"/>
    </source>
</evidence>
<feature type="transmembrane region" description="Helical" evidence="11">
    <location>
        <begin position="239"/>
        <end position="258"/>
    </location>
</feature>
<dbReference type="GO" id="GO:0006661">
    <property type="term" value="P:phosphatidylinositol biosynthetic process"/>
    <property type="evidence" value="ECO:0007669"/>
    <property type="project" value="TreeGrafter"/>
</dbReference>
<feature type="transmembrane region" description="Helical" evidence="11">
    <location>
        <begin position="450"/>
        <end position="469"/>
    </location>
</feature>
<comment type="pathway">
    <text evidence="9">Phospholipid metabolism.</text>
</comment>
<keyword evidence="6 11" id="KW-1133">Transmembrane helix</keyword>
<feature type="transmembrane region" description="Helical" evidence="11">
    <location>
        <begin position="209"/>
        <end position="227"/>
    </location>
</feature>
<dbReference type="GO" id="GO:0044233">
    <property type="term" value="C:mitochondria-associated endoplasmic reticulum membrane contact site"/>
    <property type="evidence" value="ECO:0007669"/>
    <property type="project" value="TreeGrafter"/>
</dbReference>
<sequence length="481" mass="54825">MVSDDVIYFLFMVVSVAIGPIFTKHFTQPTPKKVSSSLIGLLLLCAVCKGHVIHVIINVLGNCLLVLLVPPTKNENGLPGKSFAWNFGYLVLFRTVHWFGLPAPSPVTNAAQLFLTLKMVGLAFEIQDSFNRRESVQSSSGDEKVDLELRIKHCSVKVSALDVVAYAFCYIGLLTGPYYKYRTYQDWLDSTNSANIDIATPLIGRAKQLPIIAACFLFFSYFFNIQYVDSDEFLERSFLFRLFYMVPMFTIFRTRLYMAWICSEMMSMTAGLGAYPVKSKPRCGDGATDLKQLDVALEEEKAGKSLDYDFETIHNIDIYGCELAPMTKQGLRSWNMTVQYWLASCIHKRVPAALKAHRYSSDSELWALRVAVTMTVSAFWHGIHPGYYLSFLTVPPILMAEQVMIRAFRDDASPRAQALFDWGCWFCKMRGFDYMCMGFLLLRFGSTLRYWYSIYFVVHIIIVIFFAIGKIRLGMKKKKAM</sequence>
<evidence type="ECO:0000256" key="5">
    <source>
        <dbReference type="ARBA" id="ARBA00022692"/>
    </source>
</evidence>
<feature type="transmembrane region" description="Helical" evidence="11">
    <location>
        <begin position="38"/>
        <end position="71"/>
    </location>
</feature>
<dbReference type="PANTHER" id="PTHR13906">
    <property type="entry name" value="PORCUPINE"/>
    <property type="match status" value="1"/>
</dbReference>
<comment type="caution">
    <text evidence="12">The sequence shown here is derived from an EMBL/GenBank/DDBJ whole genome shotgun (WGS) entry which is preliminary data.</text>
</comment>
<evidence type="ECO:0000256" key="8">
    <source>
        <dbReference type="ARBA" id="ARBA00023315"/>
    </source>
</evidence>
<feature type="transmembrane region" description="Helical" evidence="11">
    <location>
        <begin position="6"/>
        <end position="26"/>
    </location>
</feature>
<evidence type="ECO:0000256" key="4">
    <source>
        <dbReference type="ARBA" id="ARBA00022679"/>
    </source>
</evidence>
<dbReference type="AlphaFoldDB" id="A0A433SQW4"/>
<keyword evidence="7 11" id="KW-0472">Membrane</keyword>